<reference evidence="1 2" key="1">
    <citation type="journal article" date="2015" name="Sci. Rep.">
        <title>Genome of the facultative scuticociliatosis pathogen Pseudocohnilembus persalinus provides insight into its virulence through horizontal gene transfer.</title>
        <authorList>
            <person name="Xiong J."/>
            <person name="Wang G."/>
            <person name="Cheng J."/>
            <person name="Tian M."/>
            <person name="Pan X."/>
            <person name="Warren A."/>
            <person name="Jiang C."/>
            <person name="Yuan D."/>
            <person name="Miao W."/>
        </authorList>
    </citation>
    <scope>NUCLEOTIDE SEQUENCE [LARGE SCALE GENOMIC DNA]</scope>
    <source>
        <strain evidence="1">36N120E</strain>
    </source>
</reference>
<keyword evidence="2" id="KW-1185">Reference proteome</keyword>
<sequence length="227" mass="26453">MSKKAMLVSEKIYYIQDISPKGILAREFPDLNSKIIQKQDGKKLGTKGQSNIYEASQKFELNIQKTEIEQFHQNKKIEIPFNEIQIVFYFINDIKGWIFDTHLSNFQKIVKEITEDQFLNQKNNVQNMEQKNKHQQKSVCKATTVSFYITNCPNCQTSIQIRQNQINCGIFRCGTYKSNNRQIPSHLPKSQCEILVTKKLIYGCGKPFKVQKNRDNGNIEAKKCDYI</sequence>
<gene>
    <name evidence="1" type="ORF">PPERSA_07899</name>
</gene>
<protein>
    <submittedName>
        <fullName evidence="1">Uncharacterized protein</fullName>
    </submittedName>
</protein>
<comment type="caution">
    <text evidence="1">The sequence shown here is derived from an EMBL/GenBank/DDBJ whole genome shotgun (WGS) entry which is preliminary data.</text>
</comment>
<accession>A0A0V0QW94</accession>
<evidence type="ECO:0000313" key="1">
    <source>
        <dbReference type="EMBL" id="KRX06665.1"/>
    </source>
</evidence>
<proteinExistence type="predicted"/>
<organism evidence="1 2">
    <name type="scientific">Pseudocohnilembus persalinus</name>
    <name type="common">Ciliate</name>
    <dbReference type="NCBI Taxonomy" id="266149"/>
    <lineage>
        <taxon>Eukaryota</taxon>
        <taxon>Sar</taxon>
        <taxon>Alveolata</taxon>
        <taxon>Ciliophora</taxon>
        <taxon>Intramacronucleata</taxon>
        <taxon>Oligohymenophorea</taxon>
        <taxon>Scuticociliatia</taxon>
        <taxon>Philasterida</taxon>
        <taxon>Pseudocohnilembidae</taxon>
        <taxon>Pseudocohnilembus</taxon>
    </lineage>
</organism>
<dbReference type="EMBL" id="LDAU01000093">
    <property type="protein sequence ID" value="KRX06665.1"/>
    <property type="molecule type" value="Genomic_DNA"/>
</dbReference>
<dbReference type="AlphaFoldDB" id="A0A0V0QW94"/>
<name>A0A0V0QW94_PSEPJ</name>
<evidence type="ECO:0000313" key="2">
    <source>
        <dbReference type="Proteomes" id="UP000054937"/>
    </source>
</evidence>
<dbReference type="Proteomes" id="UP000054937">
    <property type="component" value="Unassembled WGS sequence"/>
</dbReference>
<dbReference type="InParanoid" id="A0A0V0QW94"/>